<dbReference type="Proteomes" id="UP000886595">
    <property type="component" value="Unassembled WGS sequence"/>
</dbReference>
<evidence type="ECO:0000313" key="2">
    <source>
        <dbReference type="EMBL" id="KAG2268816.1"/>
    </source>
</evidence>
<name>A0A8X7U947_BRACI</name>
<evidence type="ECO:0000256" key="1">
    <source>
        <dbReference type="SAM" id="MobiDB-lite"/>
    </source>
</evidence>
<protein>
    <submittedName>
        <fullName evidence="2">Uncharacterized protein</fullName>
    </submittedName>
</protein>
<dbReference type="PANTHER" id="PTHR33828:SF2">
    <property type="entry name" value="NUCLEOLIN"/>
    <property type="match status" value="1"/>
</dbReference>
<feature type="region of interest" description="Disordered" evidence="1">
    <location>
        <begin position="18"/>
        <end position="105"/>
    </location>
</feature>
<dbReference type="EMBL" id="JAAMPC010000013">
    <property type="protein sequence ID" value="KAG2268816.1"/>
    <property type="molecule type" value="Genomic_DNA"/>
</dbReference>
<comment type="caution">
    <text evidence="2">The sequence shown here is derived from an EMBL/GenBank/DDBJ whole genome shotgun (WGS) entry which is preliminary data.</text>
</comment>
<feature type="compositionally biased region" description="Basic and acidic residues" evidence="1">
    <location>
        <begin position="50"/>
        <end position="71"/>
    </location>
</feature>
<evidence type="ECO:0000313" key="3">
    <source>
        <dbReference type="Proteomes" id="UP000886595"/>
    </source>
</evidence>
<gene>
    <name evidence="2" type="ORF">Bca52824_063371</name>
</gene>
<keyword evidence="3" id="KW-1185">Reference proteome</keyword>
<reference evidence="2 3" key="1">
    <citation type="submission" date="2020-02" db="EMBL/GenBank/DDBJ databases">
        <authorList>
            <person name="Ma Q."/>
            <person name="Huang Y."/>
            <person name="Song X."/>
            <person name="Pei D."/>
        </authorList>
    </citation>
    <scope>NUCLEOTIDE SEQUENCE [LARGE SCALE GENOMIC DNA]</scope>
    <source>
        <strain evidence="2">Sxm20200214</strain>
        <tissue evidence="2">Leaf</tissue>
    </source>
</reference>
<proteinExistence type="predicted"/>
<feature type="compositionally biased region" description="Low complexity" evidence="1">
    <location>
        <begin position="26"/>
        <end position="49"/>
    </location>
</feature>
<accession>A0A8X7U947</accession>
<sequence length="105" mass="11484">MESGLLPAAEAKKVLEKKLQKTGKFSSPTKSAASTPRTASSTPRTSSKSVTEKKEVKKPASEAVSGKRKEMIQTNQKKRKKDSDDESDDDDFLASRLSNKKARAK</sequence>
<dbReference type="PANTHER" id="PTHR33828">
    <property type="entry name" value="OS05G0596200 PROTEIN"/>
    <property type="match status" value="1"/>
</dbReference>
<dbReference type="AlphaFoldDB" id="A0A8X7U947"/>
<organism evidence="2 3">
    <name type="scientific">Brassica carinata</name>
    <name type="common">Ethiopian mustard</name>
    <name type="synonym">Abyssinian cabbage</name>
    <dbReference type="NCBI Taxonomy" id="52824"/>
    <lineage>
        <taxon>Eukaryota</taxon>
        <taxon>Viridiplantae</taxon>
        <taxon>Streptophyta</taxon>
        <taxon>Embryophyta</taxon>
        <taxon>Tracheophyta</taxon>
        <taxon>Spermatophyta</taxon>
        <taxon>Magnoliopsida</taxon>
        <taxon>eudicotyledons</taxon>
        <taxon>Gunneridae</taxon>
        <taxon>Pentapetalae</taxon>
        <taxon>rosids</taxon>
        <taxon>malvids</taxon>
        <taxon>Brassicales</taxon>
        <taxon>Brassicaceae</taxon>
        <taxon>Brassiceae</taxon>
        <taxon>Brassica</taxon>
    </lineage>
</organism>